<dbReference type="InterPro" id="IPR033878">
    <property type="entry name" value="NfsB-like"/>
</dbReference>
<feature type="domain" description="Nitroreductase" evidence="7">
    <location>
        <begin position="14"/>
        <end position="192"/>
    </location>
</feature>
<proteinExistence type="inferred from homology"/>
<keyword evidence="6" id="KW-0560">Oxidoreductase</keyword>
<evidence type="ECO:0000313" key="8">
    <source>
        <dbReference type="EMBL" id="MBK8571542.1"/>
    </source>
</evidence>
<gene>
    <name evidence="8" type="ORF">IPN91_02650</name>
</gene>
<comment type="caution">
    <text evidence="8">The sequence shown here is derived from an EMBL/GenBank/DDBJ whole genome shotgun (WGS) entry which is preliminary data.</text>
</comment>
<dbReference type="PANTHER" id="PTHR43673:SF2">
    <property type="entry name" value="NITROREDUCTASE"/>
    <property type="match status" value="1"/>
</dbReference>
<evidence type="ECO:0000259" key="7">
    <source>
        <dbReference type="Pfam" id="PF00881"/>
    </source>
</evidence>
<protein>
    <submittedName>
        <fullName evidence="8">NAD(P)H-dependent oxidoreductase</fullName>
    </submittedName>
</protein>
<dbReference type="InterPro" id="IPR029479">
    <property type="entry name" value="Nitroreductase"/>
</dbReference>
<evidence type="ECO:0000256" key="6">
    <source>
        <dbReference type="ARBA" id="ARBA00023002"/>
    </source>
</evidence>
<organism evidence="8 9">
    <name type="scientific">Candidatus Geothrix odensensis</name>
    <dbReference type="NCBI Taxonomy" id="2954440"/>
    <lineage>
        <taxon>Bacteria</taxon>
        <taxon>Pseudomonadati</taxon>
        <taxon>Acidobacteriota</taxon>
        <taxon>Holophagae</taxon>
        <taxon>Holophagales</taxon>
        <taxon>Holophagaceae</taxon>
        <taxon>Geothrix</taxon>
    </lineage>
</organism>
<dbReference type="GO" id="GO:0016491">
    <property type="term" value="F:oxidoreductase activity"/>
    <property type="evidence" value="ECO:0007669"/>
    <property type="project" value="UniProtKB-KW"/>
</dbReference>
<accession>A0A936EZW3</accession>
<comment type="similarity">
    <text evidence="2">Belongs to the nitroreductase family.</text>
</comment>
<dbReference type="Proteomes" id="UP000709959">
    <property type="component" value="Unassembled WGS sequence"/>
</dbReference>
<name>A0A936EZW3_9BACT</name>
<evidence type="ECO:0000313" key="9">
    <source>
        <dbReference type="Proteomes" id="UP000709959"/>
    </source>
</evidence>
<reference evidence="8 9" key="1">
    <citation type="submission" date="2020-10" db="EMBL/GenBank/DDBJ databases">
        <title>Connecting structure to function with the recovery of over 1000 high-quality activated sludge metagenome-assembled genomes encoding full-length rRNA genes using long-read sequencing.</title>
        <authorList>
            <person name="Singleton C.M."/>
            <person name="Petriglieri F."/>
            <person name="Kristensen J.M."/>
            <person name="Kirkegaard R.H."/>
            <person name="Michaelsen T.Y."/>
            <person name="Andersen M.H."/>
            <person name="Karst S.M."/>
            <person name="Dueholm M.S."/>
            <person name="Nielsen P.H."/>
            <person name="Albertsen M."/>
        </authorList>
    </citation>
    <scope>NUCLEOTIDE SEQUENCE [LARGE SCALE GENOMIC DNA]</scope>
    <source>
        <strain evidence="8">OdNE_18-Q3-R46-58_MAXAC.008</strain>
    </source>
</reference>
<evidence type="ECO:0000256" key="2">
    <source>
        <dbReference type="ARBA" id="ARBA00007118"/>
    </source>
</evidence>
<dbReference type="EMBL" id="JADKCH010000001">
    <property type="protein sequence ID" value="MBK8571542.1"/>
    <property type="molecule type" value="Genomic_DNA"/>
</dbReference>
<dbReference type="InterPro" id="IPR000415">
    <property type="entry name" value="Nitroreductase-like"/>
</dbReference>
<dbReference type="Pfam" id="PF00881">
    <property type="entry name" value="Nitroreductase"/>
    <property type="match status" value="1"/>
</dbReference>
<dbReference type="SUPFAM" id="SSF55469">
    <property type="entry name" value="FMN-dependent nitroreductase-like"/>
    <property type="match status" value="1"/>
</dbReference>
<keyword evidence="5" id="KW-0521">NADP</keyword>
<evidence type="ECO:0000256" key="4">
    <source>
        <dbReference type="ARBA" id="ARBA00022643"/>
    </source>
</evidence>
<comment type="cofactor">
    <cofactor evidence="1">
        <name>FMN</name>
        <dbReference type="ChEBI" id="CHEBI:58210"/>
    </cofactor>
</comment>
<dbReference type="Gene3D" id="3.40.109.10">
    <property type="entry name" value="NADH Oxidase"/>
    <property type="match status" value="1"/>
</dbReference>
<dbReference type="PANTHER" id="PTHR43673">
    <property type="entry name" value="NAD(P)H NITROREDUCTASE YDGI-RELATED"/>
    <property type="match status" value="1"/>
</dbReference>
<keyword evidence="4" id="KW-0288">FMN</keyword>
<dbReference type="CDD" id="cd02149">
    <property type="entry name" value="NfsB-like"/>
    <property type="match status" value="1"/>
</dbReference>
<dbReference type="AlphaFoldDB" id="A0A936EZW3"/>
<evidence type="ECO:0000256" key="1">
    <source>
        <dbReference type="ARBA" id="ARBA00001917"/>
    </source>
</evidence>
<sequence>MSTIPGESLLQQLNWRYATKKFDATKKISAADWAVLEEALILTASSYGLQPWKFIIVTDPALKAKLRSASWNQSQVEDCSHLVVFAAKQDITETDLDRFIARTAEVRGSTVESLAGYKGFMMGDLVKGARHAVIHEWAARQTYIAMGNLLTSAALLGIDACPFEGIEPAKYDEILGLKGTGYATVSACPVGYRADDDKYASAPKVRFAAKELIDRR</sequence>
<keyword evidence="3" id="KW-0285">Flavoprotein</keyword>
<evidence type="ECO:0000256" key="5">
    <source>
        <dbReference type="ARBA" id="ARBA00022857"/>
    </source>
</evidence>
<evidence type="ECO:0000256" key="3">
    <source>
        <dbReference type="ARBA" id="ARBA00022630"/>
    </source>
</evidence>